<evidence type="ECO:0000256" key="11">
    <source>
        <dbReference type="ARBA" id="ARBA00023303"/>
    </source>
</evidence>
<evidence type="ECO:0000256" key="4">
    <source>
        <dbReference type="ARBA" id="ARBA00022461"/>
    </source>
</evidence>
<keyword evidence="10 12" id="KW-0739">Sodium transport</keyword>
<proteinExistence type="inferred from homology"/>
<dbReference type="Pfam" id="PF00858">
    <property type="entry name" value="ASC"/>
    <property type="match status" value="1"/>
</dbReference>
<keyword evidence="5 12" id="KW-0812">Transmembrane</keyword>
<evidence type="ECO:0000313" key="13">
    <source>
        <dbReference type="EMBL" id="CAG6540526.1"/>
    </source>
</evidence>
<name>A0A8D8HUX5_CULPI</name>
<keyword evidence="3 12" id="KW-0813">Transport</keyword>
<keyword evidence="4 12" id="KW-0894">Sodium channel</keyword>
<evidence type="ECO:0000256" key="3">
    <source>
        <dbReference type="ARBA" id="ARBA00022448"/>
    </source>
</evidence>
<reference evidence="13" key="1">
    <citation type="submission" date="2021-05" db="EMBL/GenBank/DDBJ databases">
        <authorList>
            <person name="Alioto T."/>
            <person name="Alioto T."/>
            <person name="Gomez Garrido J."/>
        </authorList>
    </citation>
    <scope>NUCLEOTIDE SEQUENCE</scope>
</reference>
<dbReference type="GO" id="GO:0005272">
    <property type="term" value="F:sodium channel activity"/>
    <property type="evidence" value="ECO:0007669"/>
    <property type="project" value="UniProtKB-KW"/>
</dbReference>
<evidence type="ECO:0000256" key="5">
    <source>
        <dbReference type="ARBA" id="ARBA00022692"/>
    </source>
</evidence>
<keyword evidence="7" id="KW-0915">Sodium</keyword>
<dbReference type="EMBL" id="HBUE01223121">
    <property type="protein sequence ID" value="CAG6540526.1"/>
    <property type="molecule type" value="Transcribed_RNA"/>
</dbReference>
<dbReference type="InterPro" id="IPR001873">
    <property type="entry name" value="ENaC"/>
</dbReference>
<evidence type="ECO:0000256" key="8">
    <source>
        <dbReference type="ARBA" id="ARBA00023065"/>
    </source>
</evidence>
<keyword evidence="8 12" id="KW-0406">Ion transport</keyword>
<sequence length="149" mass="17223">MRCRAAKALELCHCKPHFYPFVDGPTCTVAGLLCLAEQPPGRWYDEKLSCRCLKPCTEIVYILVGTTQNQWRAEGGIPFKQRTSVRWEILQPKTRLLRDVLFSFEDLLVSFGGGFALFIGKNVFTLAELFDFMLHEVMDKIRQWFQTRA</sequence>
<keyword evidence="11 12" id="KW-0407">Ion channel</keyword>
<comment type="similarity">
    <text evidence="2 12">Belongs to the amiloride-sensitive sodium channel (TC 1.A.6) family.</text>
</comment>
<evidence type="ECO:0000256" key="1">
    <source>
        <dbReference type="ARBA" id="ARBA00004141"/>
    </source>
</evidence>
<keyword evidence="6" id="KW-1133">Transmembrane helix</keyword>
<evidence type="ECO:0000256" key="2">
    <source>
        <dbReference type="ARBA" id="ARBA00007193"/>
    </source>
</evidence>
<keyword evidence="9" id="KW-0472">Membrane</keyword>
<dbReference type="GO" id="GO:0016020">
    <property type="term" value="C:membrane"/>
    <property type="evidence" value="ECO:0007669"/>
    <property type="project" value="UniProtKB-SubCell"/>
</dbReference>
<dbReference type="EMBL" id="HBUE01329788">
    <property type="protein sequence ID" value="CAG6592597.1"/>
    <property type="molecule type" value="Transcribed_RNA"/>
</dbReference>
<evidence type="ECO:0000256" key="6">
    <source>
        <dbReference type="ARBA" id="ARBA00022989"/>
    </source>
</evidence>
<protein>
    <submittedName>
        <fullName evidence="13">(northern house mosquito) hypothetical protein</fullName>
    </submittedName>
</protein>
<organism evidence="13">
    <name type="scientific">Culex pipiens</name>
    <name type="common">House mosquito</name>
    <dbReference type="NCBI Taxonomy" id="7175"/>
    <lineage>
        <taxon>Eukaryota</taxon>
        <taxon>Metazoa</taxon>
        <taxon>Ecdysozoa</taxon>
        <taxon>Arthropoda</taxon>
        <taxon>Hexapoda</taxon>
        <taxon>Insecta</taxon>
        <taxon>Pterygota</taxon>
        <taxon>Neoptera</taxon>
        <taxon>Endopterygota</taxon>
        <taxon>Diptera</taxon>
        <taxon>Nematocera</taxon>
        <taxon>Culicoidea</taxon>
        <taxon>Culicidae</taxon>
        <taxon>Culicinae</taxon>
        <taxon>Culicini</taxon>
        <taxon>Culex</taxon>
        <taxon>Culex</taxon>
    </lineage>
</organism>
<dbReference type="AlphaFoldDB" id="A0A8D8HUX5"/>
<evidence type="ECO:0000256" key="12">
    <source>
        <dbReference type="RuleBase" id="RU000679"/>
    </source>
</evidence>
<evidence type="ECO:0000256" key="7">
    <source>
        <dbReference type="ARBA" id="ARBA00023053"/>
    </source>
</evidence>
<evidence type="ECO:0000256" key="10">
    <source>
        <dbReference type="ARBA" id="ARBA00023201"/>
    </source>
</evidence>
<accession>A0A8D8HUX5</accession>
<evidence type="ECO:0000256" key="9">
    <source>
        <dbReference type="ARBA" id="ARBA00023136"/>
    </source>
</evidence>
<comment type="subcellular location">
    <subcellularLocation>
        <location evidence="1">Membrane</location>
        <topology evidence="1">Multi-pass membrane protein</topology>
    </subcellularLocation>
</comment>